<dbReference type="PANTHER" id="PTHR45953">
    <property type="entry name" value="IDURONATE 2-SULFATASE"/>
    <property type="match status" value="1"/>
</dbReference>
<dbReference type="Gene3D" id="3.40.720.10">
    <property type="entry name" value="Alkaline Phosphatase, subunit A"/>
    <property type="match status" value="1"/>
</dbReference>
<protein>
    <recommendedName>
        <fullName evidence="7">Sulfatase N-terminal domain-containing protein</fullName>
    </recommendedName>
</protein>
<organism evidence="8 9">
    <name type="scientific">Nannochloropsis salina CCMP1776</name>
    <dbReference type="NCBI Taxonomy" id="1027361"/>
    <lineage>
        <taxon>Eukaryota</taxon>
        <taxon>Sar</taxon>
        <taxon>Stramenopiles</taxon>
        <taxon>Ochrophyta</taxon>
        <taxon>Eustigmatophyceae</taxon>
        <taxon>Eustigmatales</taxon>
        <taxon>Monodopsidaceae</taxon>
        <taxon>Microchloropsis</taxon>
        <taxon>Microchloropsis salina</taxon>
    </lineage>
</organism>
<dbReference type="CDD" id="cd16030">
    <property type="entry name" value="iduronate-2-sulfatase"/>
    <property type="match status" value="1"/>
</dbReference>
<dbReference type="AlphaFoldDB" id="A0A4D9D6J7"/>
<dbReference type="InterPro" id="IPR035874">
    <property type="entry name" value="IDS"/>
</dbReference>
<dbReference type="InterPro" id="IPR017850">
    <property type="entry name" value="Alkaline_phosphatase_core_sf"/>
</dbReference>
<dbReference type="SUPFAM" id="SSF53649">
    <property type="entry name" value="Alkaline phosphatase-like"/>
    <property type="match status" value="1"/>
</dbReference>
<keyword evidence="9" id="KW-1185">Reference proteome</keyword>
<feature type="domain" description="Sulfatase N-terminal" evidence="7">
    <location>
        <begin position="85"/>
        <end position="430"/>
    </location>
</feature>
<comment type="similarity">
    <text evidence="2">Belongs to the sulfatase family.</text>
</comment>
<name>A0A4D9D6J7_9STRA</name>
<dbReference type="InterPro" id="IPR000917">
    <property type="entry name" value="Sulfatase_N"/>
</dbReference>
<evidence type="ECO:0000256" key="4">
    <source>
        <dbReference type="ARBA" id="ARBA00022729"/>
    </source>
</evidence>
<comment type="cofactor">
    <cofactor evidence="1">
        <name>Ca(2+)</name>
        <dbReference type="ChEBI" id="CHEBI:29108"/>
    </cofactor>
</comment>
<proteinExistence type="inferred from homology"/>
<dbReference type="Pfam" id="PF00884">
    <property type="entry name" value="Sulfatase"/>
    <property type="match status" value="1"/>
</dbReference>
<dbReference type="OrthoDB" id="190099at2759"/>
<dbReference type="GO" id="GO:0046872">
    <property type="term" value="F:metal ion binding"/>
    <property type="evidence" value="ECO:0007669"/>
    <property type="project" value="UniProtKB-KW"/>
</dbReference>
<evidence type="ECO:0000313" key="9">
    <source>
        <dbReference type="Proteomes" id="UP000355283"/>
    </source>
</evidence>
<keyword evidence="4" id="KW-0732">Signal</keyword>
<sequence>MGLSNVYLYLGPTHSRRGIFTTDSSVNDGFSEANEHKLSARHPRSRPQLVDDPIVKEDTPSLAYPYAGRGNPFSSHKTRDHAKRKNVLFIMTDDLRPSLSIYDKPVITPGFERLAKGGVVFERNYNQDPICNPSRNSLLSGRRPDTTKVWLFEDTVASDYGNIFRYFKEEGGYKMLGTGKLWHWTSSFIEEFDNKYFPKSTSAWNDGTDENYQMMNASVQPDNNWPEERFWDYRIASEGISLMREAVNTKDGNPFFLGVGFHQPHRPWHMPQKYWDLYEDRYVPVTPHTTWPIDAPGVATGDINPVEIGMLPDSEKTYVADPTGRVPSDAIRENVRGYHASISFLDHQIQRLLDELERLDLVEDTIIVFCADHGMNIGDHGMWDKRTLFETNARVPLIIRDPDIPESFGMNASALVENVDIFPTMIEMAGLPDPAGRLFPPLEGKSLVPVLRDPANGHVKDFALTQIPRCCSQGCGNRPLKKVPWFAWEVCSGGNRDWNDLNERVYMGYSIRTDEWRYTAWVPFNASTHTPEWAQAWGGEELYDHRDPRCNEKGSFDSCETRNMAKDVSLQLVRKELYAKMRSIVDTYNYKQWELKSQHQSAKKVAEHRLRLQ</sequence>
<dbReference type="EMBL" id="SDOX01000006">
    <property type="protein sequence ID" value="TFJ87182.1"/>
    <property type="molecule type" value="Genomic_DNA"/>
</dbReference>
<dbReference type="PANTHER" id="PTHR45953:SF1">
    <property type="entry name" value="IDURONATE 2-SULFATASE"/>
    <property type="match status" value="1"/>
</dbReference>
<dbReference type="GO" id="GO:0004423">
    <property type="term" value="F:iduronate-2-sulfatase activity"/>
    <property type="evidence" value="ECO:0007669"/>
    <property type="project" value="InterPro"/>
</dbReference>
<evidence type="ECO:0000256" key="6">
    <source>
        <dbReference type="ARBA" id="ARBA00022837"/>
    </source>
</evidence>
<keyword evidence="3" id="KW-0479">Metal-binding</keyword>
<evidence type="ECO:0000313" key="8">
    <source>
        <dbReference type="EMBL" id="TFJ87182.1"/>
    </source>
</evidence>
<dbReference type="GO" id="GO:0005737">
    <property type="term" value="C:cytoplasm"/>
    <property type="evidence" value="ECO:0007669"/>
    <property type="project" value="TreeGrafter"/>
</dbReference>
<reference evidence="8 9" key="1">
    <citation type="submission" date="2019-01" db="EMBL/GenBank/DDBJ databases">
        <title>Nuclear Genome Assembly of the Microalgal Biofuel strain Nannochloropsis salina CCMP1776.</title>
        <authorList>
            <person name="Hovde B."/>
        </authorList>
    </citation>
    <scope>NUCLEOTIDE SEQUENCE [LARGE SCALE GENOMIC DNA]</scope>
    <source>
        <strain evidence="8 9">CCMP1776</strain>
    </source>
</reference>
<comment type="caution">
    <text evidence="8">The sequence shown here is derived from an EMBL/GenBank/DDBJ whole genome shotgun (WGS) entry which is preliminary data.</text>
</comment>
<keyword evidence="6" id="KW-0106">Calcium</keyword>
<evidence type="ECO:0000256" key="5">
    <source>
        <dbReference type="ARBA" id="ARBA00022801"/>
    </source>
</evidence>
<evidence type="ECO:0000259" key="7">
    <source>
        <dbReference type="Pfam" id="PF00884"/>
    </source>
</evidence>
<accession>A0A4D9D6J7</accession>
<evidence type="ECO:0000256" key="3">
    <source>
        <dbReference type="ARBA" id="ARBA00022723"/>
    </source>
</evidence>
<evidence type="ECO:0000256" key="1">
    <source>
        <dbReference type="ARBA" id="ARBA00001913"/>
    </source>
</evidence>
<gene>
    <name evidence="8" type="ORF">NSK_001514</name>
</gene>
<dbReference type="Proteomes" id="UP000355283">
    <property type="component" value="Unassembled WGS sequence"/>
</dbReference>
<evidence type="ECO:0000256" key="2">
    <source>
        <dbReference type="ARBA" id="ARBA00008779"/>
    </source>
</evidence>
<keyword evidence="5" id="KW-0378">Hydrolase</keyword>